<gene>
    <name evidence="1" type="ORF">CR152_26770</name>
</gene>
<keyword evidence="2" id="KW-1185">Reference proteome</keyword>
<name>A0A2D2DRW3_9BURK</name>
<dbReference type="Proteomes" id="UP000229897">
    <property type="component" value="Chromosome"/>
</dbReference>
<dbReference type="AlphaFoldDB" id="A0A2D2DRW3"/>
<dbReference type="RefSeq" id="WP_099880130.1">
    <property type="nucleotide sequence ID" value="NZ_CP024608.1"/>
</dbReference>
<reference evidence="1" key="1">
    <citation type="submission" date="2017-10" db="EMBL/GenBank/DDBJ databases">
        <title>Massilia psychrophilum sp. nov., a novel purple-pigmented bacterium isolated from Tianshan glacier, Xinjiang Municipality, China.</title>
        <authorList>
            <person name="Wang H."/>
        </authorList>
    </citation>
    <scope>NUCLEOTIDE SEQUENCE [LARGE SCALE GENOMIC DNA]</scope>
    <source>
        <strain evidence="1">B2</strain>
    </source>
</reference>
<protein>
    <submittedName>
        <fullName evidence="1">Uncharacterized protein</fullName>
    </submittedName>
</protein>
<dbReference type="EMBL" id="CP024608">
    <property type="protein sequence ID" value="ATQ77708.1"/>
    <property type="molecule type" value="Genomic_DNA"/>
</dbReference>
<dbReference type="KEGG" id="mass:CR152_26770"/>
<sequence>MRYRHEMPFSYKRYRYSLKKHPEEAFGKAARIIDELMQLCKRGPIREAQKTLTVRDIYRAPRKTLVNLA</sequence>
<proteinExistence type="predicted"/>
<evidence type="ECO:0000313" key="2">
    <source>
        <dbReference type="Proteomes" id="UP000229897"/>
    </source>
</evidence>
<evidence type="ECO:0000313" key="1">
    <source>
        <dbReference type="EMBL" id="ATQ77708.1"/>
    </source>
</evidence>
<organism evidence="1 2">
    <name type="scientific">Massilia violaceinigra</name>
    <dbReference type="NCBI Taxonomy" id="2045208"/>
    <lineage>
        <taxon>Bacteria</taxon>
        <taxon>Pseudomonadati</taxon>
        <taxon>Pseudomonadota</taxon>
        <taxon>Betaproteobacteria</taxon>
        <taxon>Burkholderiales</taxon>
        <taxon>Oxalobacteraceae</taxon>
        <taxon>Telluria group</taxon>
        <taxon>Massilia</taxon>
    </lineage>
</organism>
<accession>A0A2D2DRW3</accession>